<protein>
    <submittedName>
        <fullName evidence="2">Uncharacterized protein</fullName>
    </submittedName>
</protein>
<gene>
    <name evidence="2" type="ORF">AVEN_239466_1</name>
</gene>
<sequence length="102" mass="11500">MGDTDTIDYLLEVDTNNHLPSLILSSPPSPVNTHAEYSNNGLPDRTFSSEASANILNSRDYHAFEEIKVRERVSFSRKVRGDDEEDHDYIVSDSEHENCASD</sequence>
<dbReference type="Proteomes" id="UP000499080">
    <property type="component" value="Unassembled WGS sequence"/>
</dbReference>
<organism evidence="2 3">
    <name type="scientific">Araneus ventricosus</name>
    <name type="common">Orbweaver spider</name>
    <name type="synonym">Epeira ventricosa</name>
    <dbReference type="NCBI Taxonomy" id="182803"/>
    <lineage>
        <taxon>Eukaryota</taxon>
        <taxon>Metazoa</taxon>
        <taxon>Ecdysozoa</taxon>
        <taxon>Arthropoda</taxon>
        <taxon>Chelicerata</taxon>
        <taxon>Arachnida</taxon>
        <taxon>Araneae</taxon>
        <taxon>Araneomorphae</taxon>
        <taxon>Entelegynae</taxon>
        <taxon>Araneoidea</taxon>
        <taxon>Araneidae</taxon>
        <taxon>Araneus</taxon>
    </lineage>
</organism>
<dbReference type="EMBL" id="BGPR01007997">
    <property type="protein sequence ID" value="GBN30893.1"/>
    <property type="molecule type" value="Genomic_DNA"/>
</dbReference>
<feature type="compositionally biased region" description="Basic and acidic residues" evidence="1">
    <location>
        <begin position="88"/>
        <end position="102"/>
    </location>
</feature>
<accession>A0A4Y2MW22</accession>
<keyword evidence="3" id="KW-1185">Reference proteome</keyword>
<comment type="caution">
    <text evidence="2">The sequence shown here is derived from an EMBL/GenBank/DDBJ whole genome shotgun (WGS) entry which is preliminary data.</text>
</comment>
<reference evidence="2 3" key="1">
    <citation type="journal article" date="2019" name="Sci. Rep.">
        <title>Orb-weaving spider Araneus ventricosus genome elucidates the spidroin gene catalogue.</title>
        <authorList>
            <person name="Kono N."/>
            <person name="Nakamura H."/>
            <person name="Ohtoshi R."/>
            <person name="Moran D.A.P."/>
            <person name="Shinohara A."/>
            <person name="Yoshida Y."/>
            <person name="Fujiwara M."/>
            <person name="Mori M."/>
            <person name="Tomita M."/>
            <person name="Arakawa K."/>
        </authorList>
    </citation>
    <scope>NUCLEOTIDE SEQUENCE [LARGE SCALE GENOMIC DNA]</scope>
</reference>
<feature type="region of interest" description="Disordered" evidence="1">
    <location>
        <begin position="76"/>
        <end position="102"/>
    </location>
</feature>
<proteinExistence type="predicted"/>
<evidence type="ECO:0000313" key="3">
    <source>
        <dbReference type="Proteomes" id="UP000499080"/>
    </source>
</evidence>
<evidence type="ECO:0000256" key="1">
    <source>
        <dbReference type="SAM" id="MobiDB-lite"/>
    </source>
</evidence>
<evidence type="ECO:0000313" key="2">
    <source>
        <dbReference type="EMBL" id="GBN30893.1"/>
    </source>
</evidence>
<name>A0A4Y2MW22_ARAVE</name>
<dbReference type="AlphaFoldDB" id="A0A4Y2MW22"/>